<gene>
    <name evidence="1" type="ORF">LOY88_006385</name>
</gene>
<name>A0ACB8UN83_9EURO</name>
<proteinExistence type="predicted"/>
<accession>A0ACB8UN83</accession>
<evidence type="ECO:0000313" key="1">
    <source>
        <dbReference type="EMBL" id="KAI2382014.1"/>
    </source>
</evidence>
<sequence>MEADGLPEYPLSRVDESRARYFDLGSGPVFPQAAAYFGHEAVPAALTEPTETSPQLNCIPSPVDLTYVDGLPPESNVDTIKLSDILGDPAIIECWQFNHQFDIDFLMQQFDPFVRGVVAVNVIYGLDESSNRDHIEEACLRYPNVKAFGVDLPYSSSIHNSKMMILKDLHESMQIIIHTANMIPGDWKNMAQAVWKSPLLLPLLPTEHYDSSIIGTVGSGLRFKRDFLAYLSAYRVGISRPLIGLLKNYDFQSIRAALIASVPTSIIRFRARQAGVRWGIEAMRHLISEIPIYQQSPYDITPGIVAQTSSVTNYSRTQNWLGDIFFESLYSSSEINTPKFSIVYPTTDEVSGSLRGRASGRCIAIKISSICLDYFKSCLCRWTGAGSDRDNLDQKSGETSQPDKADRLAGRHRATPNLNTYIRFSDSKHMQAIDWAMVTSARLSPAGWGGRRRPFMSNWEIGVVVWPNLFIDQTGNDNGSETKSKEYSRMVPCFQRNTPSQSEIEQYVLEASSKDDTYQLESCTLVGFRMPYDLPLAPYAPRDKPWQGDPCFRKVDRSI</sequence>
<organism evidence="1">
    <name type="scientific">Ophidiomyces ophidiicola</name>
    <dbReference type="NCBI Taxonomy" id="1387563"/>
    <lineage>
        <taxon>Eukaryota</taxon>
        <taxon>Fungi</taxon>
        <taxon>Dikarya</taxon>
        <taxon>Ascomycota</taxon>
        <taxon>Pezizomycotina</taxon>
        <taxon>Eurotiomycetes</taxon>
        <taxon>Eurotiomycetidae</taxon>
        <taxon>Onygenales</taxon>
        <taxon>Onygenaceae</taxon>
        <taxon>Ophidiomyces</taxon>
    </lineage>
</organism>
<dbReference type="EMBL" id="JALBCA010000150">
    <property type="protein sequence ID" value="KAI2382014.1"/>
    <property type="molecule type" value="Genomic_DNA"/>
</dbReference>
<protein>
    <submittedName>
        <fullName evidence="1">Uncharacterized protein</fullName>
    </submittedName>
</protein>
<reference evidence="1" key="1">
    <citation type="journal article" date="2022" name="bioRxiv">
        <title>Population genetic analysis of Ophidiomyces ophidiicola, the causative agent of snake fungal disease, indicates recent introductions to the USA.</title>
        <authorList>
            <person name="Ladner J.T."/>
            <person name="Palmer J.M."/>
            <person name="Ettinger C.L."/>
            <person name="Stajich J.E."/>
            <person name="Farrell T.M."/>
            <person name="Glorioso B.M."/>
            <person name="Lawson B."/>
            <person name="Price S.J."/>
            <person name="Stengle A.G."/>
            <person name="Grear D.A."/>
            <person name="Lorch J.M."/>
        </authorList>
    </citation>
    <scope>NUCLEOTIDE SEQUENCE</scope>
    <source>
        <strain evidence="1">NWHC 24266-5</strain>
    </source>
</reference>
<comment type="caution">
    <text evidence="1">The sequence shown here is derived from an EMBL/GenBank/DDBJ whole genome shotgun (WGS) entry which is preliminary data.</text>
</comment>